<name>A0A8S5MHI9_9CAUD</name>
<dbReference type="EMBL" id="BK014906">
    <property type="protein sequence ID" value="DAD81676.1"/>
    <property type="molecule type" value="Genomic_DNA"/>
</dbReference>
<sequence length="170" mass="20332">MPPPFLFTPQNIMNDKTITQPTSVEQERLDEVLENSTDYVSLREKEIGIKWLHRGTIRKLTHTFISCKQDDEVTARCASLIILNNWWKIRLFHWIHWRILWKKYTDQELTSVVALGKKKVEFQRLQYLNITMFLTGMKDTVMTMTRKEADRILQELRQEQPLQTEKNIPN</sequence>
<accession>A0A8S5MHI9</accession>
<reference evidence="1" key="1">
    <citation type="journal article" date="2021" name="Proc. Natl. Acad. Sci. U.S.A.">
        <title>A Catalog of Tens of Thousands of Viruses from Human Metagenomes Reveals Hidden Associations with Chronic Diseases.</title>
        <authorList>
            <person name="Tisza M.J."/>
            <person name="Buck C.B."/>
        </authorList>
    </citation>
    <scope>NUCLEOTIDE SEQUENCE</scope>
    <source>
        <strain evidence="1">Ct9Ns12</strain>
    </source>
</reference>
<protein>
    <submittedName>
        <fullName evidence="1">Uncharacterized protein</fullName>
    </submittedName>
</protein>
<evidence type="ECO:0000313" key="1">
    <source>
        <dbReference type="EMBL" id="DAD81676.1"/>
    </source>
</evidence>
<organism evidence="1">
    <name type="scientific">Myoviridae sp. ct9Ns12</name>
    <dbReference type="NCBI Taxonomy" id="2826626"/>
    <lineage>
        <taxon>Viruses</taxon>
        <taxon>Duplodnaviria</taxon>
        <taxon>Heunggongvirae</taxon>
        <taxon>Uroviricota</taxon>
        <taxon>Caudoviricetes</taxon>
    </lineage>
</organism>
<proteinExistence type="predicted"/>